<evidence type="ECO:0008006" key="6">
    <source>
        <dbReference type="Google" id="ProtNLM"/>
    </source>
</evidence>
<proteinExistence type="predicted"/>
<feature type="transmembrane region" description="Helical" evidence="3">
    <location>
        <begin position="20"/>
        <end position="46"/>
    </location>
</feature>
<dbReference type="EMBL" id="FNOI01000003">
    <property type="protein sequence ID" value="SDW96255.1"/>
    <property type="molecule type" value="Genomic_DNA"/>
</dbReference>
<keyword evidence="5" id="KW-1185">Reference proteome</keyword>
<organism evidence="4 5">
    <name type="scientific">Litoreibacter albidus</name>
    <dbReference type="NCBI Taxonomy" id="670155"/>
    <lineage>
        <taxon>Bacteria</taxon>
        <taxon>Pseudomonadati</taxon>
        <taxon>Pseudomonadota</taxon>
        <taxon>Alphaproteobacteria</taxon>
        <taxon>Rhodobacterales</taxon>
        <taxon>Roseobacteraceae</taxon>
        <taxon>Litoreibacter</taxon>
    </lineage>
</organism>
<dbReference type="AlphaFoldDB" id="A0A1H2XTY1"/>
<keyword evidence="3" id="KW-1133">Transmembrane helix</keyword>
<keyword evidence="1" id="KW-0175">Coiled coil</keyword>
<keyword evidence="3" id="KW-0472">Membrane</keyword>
<evidence type="ECO:0000256" key="2">
    <source>
        <dbReference type="SAM" id="MobiDB-lite"/>
    </source>
</evidence>
<accession>A0A1H2XTY1</accession>
<dbReference type="RefSeq" id="WP_089946879.1">
    <property type="nucleotide sequence ID" value="NZ_FNOI01000003.1"/>
</dbReference>
<feature type="coiled-coil region" evidence="1">
    <location>
        <begin position="169"/>
        <end position="196"/>
    </location>
</feature>
<dbReference type="OrthoDB" id="7863443at2"/>
<evidence type="ECO:0000256" key="3">
    <source>
        <dbReference type="SAM" id="Phobius"/>
    </source>
</evidence>
<sequence length="259" mass="29287">MTGANQTWLQLQQFFQRVALVAVVLFSCVVIGATLAAAVGLAPWLSFTASYGETVVPYAGMITQLFLAALAVSLCFYLPSNRRILELEKSHRSFHMSMEDVARAYLAAHKADKEELFSLSSEFDSVRERIMHMRDHPDLHTLESSVLEVAAQMSHESRDLAKIYSDEKVERARTFLRQRQREIEDYREQIALAQQTCADLKRWSQQVNVEDSVVTAQMQRLEADLAEILPLIGYEMADAPEPENVVPLPKPKTSEKNAI</sequence>
<name>A0A1H2XTY1_9RHOB</name>
<keyword evidence="3" id="KW-0812">Transmembrane</keyword>
<dbReference type="Proteomes" id="UP000199441">
    <property type="component" value="Unassembled WGS sequence"/>
</dbReference>
<gene>
    <name evidence="4" type="ORF">SAMN04488001_2104</name>
</gene>
<evidence type="ECO:0000313" key="4">
    <source>
        <dbReference type="EMBL" id="SDW96255.1"/>
    </source>
</evidence>
<protein>
    <recommendedName>
        <fullName evidence="6">DNA repair protein</fullName>
    </recommendedName>
</protein>
<evidence type="ECO:0000313" key="5">
    <source>
        <dbReference type="Proteomes" id="UP000199441"/>
    </source>
</evidence>
<feature type="region of interest" description="Disordered" evidence="2">
    <location>
        <begin position="240"/>
        <end position="259"/>
    </location>
</feature>
<feature type="transmembrane region" description="Helical" evidence="3">
    <location>
        <begin position="58"/>
        <end position="79"/>
    </location>
</feature>
<dbReference type="STRING" id="670155.SAMN04488001_2104"/>
<evidence type="ECO:0000256" key="1">
    <source>
        <dbReference type="SAM" id="Coils"/>
    </source>
</evidence>
<reference evidence="5" key="1">
    <citation type="submission" date="2016-10" db="EMBL/GenBank/DDBJ databases">
        <authorList>
            <person name="Varghese N."/>
            <person name="Submissions S."/>
        </authorList>
    </citation>
    <scope>NUCLEOTIDE SEQUENCE [LARGE SCALE GENOMIC DNA]</scope>
    <source>
        <strain evidence="5">DSM 26922</strain>
    </source>
</reference>